<reference evidence="2 3" key="1">
    <citation type="submission" date="2019-03" db="EMBL/GenBank/DDBJ databases">
        <title>Genomics of glacier-inhabiting Cryobacterium strains.</title>
        <authorList>
            <person name="Liu Q."/>
            <person name="Xin Y.-H."/>
        </authorList>
    </citation>
    <scope>NUCLEOTIDE SEQUENCE [LARGE SCALE GENOMIC DNA]</scope>
    <source>
        <strain evidence="2 3">HLT2-23</strain>
    </source>
</reference>
<accession>A0A4R8USJ4</accession>
<gene>
    <name evidence="2" type="ORF">E3O06_14680</name>
</gene>
<feature type="domain" description="Dimethylamine monooxygenase subunit DmmA-like C-terminal" evidence="1">
    <location>
        <begin position="133"/>
        <end position="177"/>
    </location>
</feature>
<name>A0A4R8USJ4_9MICO</name>
<dbReference type="NCBIfam" id="NF041259">
    <property type="entry name" value="mono_DmmA_fam"/>
    <property type="match status" value="1"/>
</dbReference>
<keyword evidence="3" id="KW-1185">Reference proteome</keyword>
<comment type="caution">
    <text evidence="2">The sequence shown here is derived from an EMBL/GenBank/DDBJ whole genome shotgun (WGS) entry which is preliminary data.</text>
</comment>
<organism evidence="2 3">
    <name type="scientific">Cryobacterium glaciale</name>
    <dbReference type="NCBI Taxonomy" id="1259145"/>
    <lineage>
        <taxon>Bacteria</taxon>
        <taxon>Bacillati</taxon>
        <taxon>Actinomycetota</taxon>
        <taxon>Actinomycetes</taxon>
        <taxon>Micrococcales</taxon>
        <taxon>Microbacteriaceae</taxon>
        <taxon>Cryobacterium</taxon>
    </lineage>
</organism>
<dbReference type="RefSeq" id="WP_134504128.1">
    <property type="nucleotide sequence ID" value="NZ_SOEY01000030.1"/>
</dbReference>
<evidence type="ECO:0000313" key="2">
    <source>
        <dbReference type="EMBL" id="TFB69577.1"/>
    </source>
</evidence>
<evidence type="ECO:0000313" key="3">
    <source>
        <dbReference type="Proteomes" id="UP000298173"/>
    </source>
</evidence>
<dbReference type="EMBL" id="SOEY01000030">
    <property type="protein sequence ID" value="TFB69577.1"/>
    <property type="molecule type" value="Genomic_DNA"/>
</dbReference>
<dbReference type="Pfam" id="PF22289">
    <property type="entry name" value="DmmA-like_C"/>
    <property type="match status" value="1"/>
</dbReference>
<sequence>MTAANAVFATNTVLATNTSVPRAATSTAGTTSVLVAARECIVYCFGPAAPAAARIAWPRTSAPAALWREFTAPSADTPTLTHLGTLLATVHVGFRLLIAGPETDVYQARSEALARGALDEEIALCVTDRSSRRVHCAHCKTVTETGNPVGGVVSCLGCDRSLLIYHHFSRRSTAYLGFMVNAEIVNAEAAP</sequence>
<evidence type="ECO:0000259" key="1">
    <source>
        <dbReference type="Pfam" id="PF22289"/>
    </source>
</evidence>
<dbReference type="Proteomes" id="UP000298173">
    <property type="component" value="Unassembled WGS sequence"/>
</dbReference>
<dbReference type="AlphaFoldDB" id="A0A4R8USJ4"/>
<dbReference type="OrthoDB" id="3579011at2"/>
<proteinExistence type="predicted"/>
<dbReference type="InterPro" id="IPR048037">
    <property type="entry name" value="DmmA-like_C"/>
</dbReference>
<protein>
    <recommendedName>
        <fullName evidence="1">Dimethylamine monooxygenase subunit DmmA-like C-terminal domain-containing protein</fullName>
    </recommendedName>
</protein>